<evidence type="ECO:0000256" key="2">
    <source>
        <dbReference type="ARBA" id="ARBA00022691"/>
    </source>
</evidence>
<dbReference type="Pfam" id="PF13847">
    <property type="entry name" value="Methyltransf_31"/>
    <property type="match status" value="1"/>
</dbReference>
<evidence type="ECO:0000256" key="1">
    <source>
        <dbReference type="ARBA" id="ARBA00022679"/>
    </source>
</evidence>
<dbReference type="GO" id="GO:0016491">
    <property type="term" value="F:oxidoreductase activity"/>
    <property type="evidence" value="ECO:0007669"/>
    <property type="project" value="UniProtKB-ARBA"/>
</dbReference>
<feature type="domain" description="4Fe-4S ferredoxin-type" evidence="9">
    <location>
        <begin position="531"/>
        <end position="564"/>
    </location>
</feature>
<evidence type="ECO:0000313" key="10">
    <source>
        <dbReference type="EMBL" id="CEA12586.1"/>
    </source>
</evidence>
<evidence type="ECO:0000256" key="4">
    <source>
        <dbReference type="ARBA" id="ARBA00034521"/>
    </source>
</evidence>
<dbReference type="Gene3D" id="3.40.50.150">
    <property type="entry name" value="Vaccinia Virus protein VP39"/>
    <property type="match status" value="1"/>
</dbReference>
<sequence length="580" mass="63332">MTEKEIKDFVKERYSKIAAKEDSSSCSCCSETGVDRIIQQAKAVGYSEEEIKSIPAEAIFGLGCGNPTALAEIKKGETVLDLGSGGGIDVFLAANKVGESGKVIGVDMTEKMVETALENAKAGGYHNVEFKLGEIENLPLEDNSVDLVISNCVINLTPDKSVAYREVYRVLKEGGRILISDIVTEGHLPDEIRKSFQAWSECIAGAMEKEEYMETIRKAGFGKVEVIDAHFFTEPGLDERLKGKLISIQIKAIKTPSDSGFIVKSENNDCGCEGPALKPSKTNETSEGCGCSGETVLETPEIGESEGRGCEGLSPETTEQIEENDECSCGCGGEFPDESLVENPKEPVNTVNNSFLEDFEKFARAMGIVNIGYTRVNPELVNTEEPIYTNAIVLTLEMGEDIIETPPGSKAQELNDATYKKMGNITYALSDFIRSQGFATQVAHPYGSMLNFSPLGQEAGLGWIGQSGLLITPELGPRQKISAILTSIENLPVKTHNEHSWIPEYCEKCGKCIRACPEKALIERKTCCGNKEIEFIQARCIGCTQGCTYCIESCPFDEKGYAHVKDIFDRINARLKDRKN</sequence>
<keyword evidence="2" id="KW-0949">S-adenosyl-L-methionine</keyword>
<dbReference type="PANTHER" id="PTHR43675">
    <property type="entry name" value="ARSENITE METHYLTRANSFERASE"/>
    <property type="match status" value="1"/>
</dbReference>
<organism evidence="10">
    <name type="scientific">Methanobacterium formicicum</name>
    <dbReference type="NCBI Taxonomy" id="2162"/>
    <lineage>
        <taxon>Archaea</taxon>
        <taxon>Methanobacteriati</taxon>
        <taxon>Methanobacteriota</taxon>
        <taxon>Methanomada group</taxon>
        <taxon>Methanobacteria</taxon>
        <taxon>Methanobacteriales</taxon>
        <taxon>Methanobacteriaceae</taxon>
        <taxon>Methanobacterium</taxon>
    </lineage>
</organism>
<feature type="domain" description="4Fe-4S ferredoxin-type" evidence="9">
    <location>
        <begin position="497"/>
        <end position="526"/>
    </location>
</feature>
<dbReference type="NCBIfam" id="NF008823">
    <property type="entry name" value="PRK11873.1"/>
    <property type="match status" value="1"/>
</dbReference>
<comment type="catalytic activity">
    <reaction evidence="7">
        <text>arsenic triglutathione + 2 [thioredoxin]-dithiol + 2 S-adenosyl-L-methionine + H2O = dimethylarsinous acid + 2 [thioredoxin]-disulfide + 3 glutathione + 2 S-adenosyl-L-homocysteine + 2 H(+)</text>
        <dbReference type="Rhea" id="RHEA:69464"/>
        <dbReference type="Rhea" id="RHEA-COMP:10698"/>
        <dbReference type="Rhea" id="RHEA-COMP:10700"/>
        <dbReference type="ChEBI" id="CHEBI:15377"/>
        <dbReference type="ChEBI" id="CHEBI:15378"/>
        <dbReference type="ChEBI" id="CHEBI:23808"/>
        <dbReference type="ChEBI" id="CHEBI:29950"/>
        <dbReference type="ChEBI" id="CHEBI:50058"/>
        <dbReference type="ChEBI" id="CHEBI:57856"/>
        <dbReference type="ChEBI" id="CHEBI:57925"/>
        <dbReference type="ChEBI" id="CHEBI:59789"/>
        <dbReference type="ChEBI" id="CHEBI:183640"/>
        <dbReference type="EC" id="2.1.1.137"/>
    </reaction>
</comment>
<dbReference type="SUPFAM" id="SSF54862">
    <property type="entry name" value="4Fe-4S ferredoxins"/>
    <property type="match status" value="1"/>
</dbReference>
<dbReference type="RefSeq" id="WP_082055679.1">
    <property type="nucleotide sequence ID" value="NZ_JARVXG010000053.1"/>
</dbReference>
<comment type="similarity">
    <text evidence="3">Belongs to the methyltransferase superfamily. Arsenite methyltransferase family.</text>
</comment>
<evidence type="ECO:0000256" key="8">
    <source>
        <dbReference type="ARBA" id="ARBA00048428"/>
    </source>
</evidence>
<dbReference type="GO" id="GO:0030791">
    <property type="term" value="F:arsenite methyltransferase activity"/>
    <property type="evidence" value="ECO:0007669"/>
    <property type="project" value="UniProtKB-EC"/>
</dbReference>
<dbReference type="SUPFAM" id="SSF53335">
    <property type="entry name" value="S-adenosyl-L-methionine-dependent methyltransferases"/>
    <property type="match status" value="1"/>
</dbReference>
<accession>A0A090JT63</accession>
<dbReference type="EMBL" id="LN515531">
    <property type="protein sequence ID" value="CEA12586.1"/>
    <property type="molecule type" value="Genomic_DNA"/>
</dbReference>
<dbReference type="Pfam" id="PF00037">
    <property type="entry name" value="Fer4"/>
    <property type="match status" value="1"/>
</dbReference>
<evidence type="ECO:0000256" key="7">
    <source>
        <dbReference type="ARBA" id="ARBA00047943"/>
    </source>
</evidence>
<evidence type="ECO:0000259" key="9">
    <source>
        <dbReference type="PROSITE" id="PS51379"/>
    </source>
</evidence>
<comment type="catalytic activity">
    <reaction evidence="6">
        <text>arsenic triglutathione + [thioredoxin]-dithiol + S-adenosyl-L-methionine + 2 H2O = methylarsonous acid + [thioredoxin]-disulfide + 3 glutathione + S-adenosyl-L-homocysteine + H(+)</text>
        <dbReference type="Rhea" id="RHEA:69460"/>
        <dbReference type="Rhea" id="RHEA-COMP:10698"/>
        <dbReference type="Rhea" id="RHEA-COMP:10700"/>
        <dbReference type="ChEBI" id="CHEBI:15377"/>
        <dbReference type="ChEBI" id="CHEBI:15378"/>
        <dbReference type="ChEBI" id="CHEBI:17826"/>
        <dbReference type="ChEBI" id="CHEBI:29950"/>
        <dbReference type="ChEBI" id="CHEBI:50058"/>
        <dbReference type="ChEBI" id="CHEBI:57856"/>
        <dbReference type="ChEBI" id="CHEBI:57925"/>
        <dbReference type="ChEBI" id="CHEBI:59789"/>
        <dbReference type="ChEBI" id="CHEBI:183640"/>
        <dbReference type="EC" id="2.1.1.137"/>
    </reaction>
</comment>
<dbReference type="CDD" id="cd02440">
    <property type="entry name" value="AdoMet_MTases"/>
    <property type="match status" value="1"/>
</dbReference>
<keyword evidence="1" id="KW-0808">Transferase</keyword>
<dbReference type="InterPro" id="IPR017896">
    <property type="entry name" value="4Fe4S_Fe-S-bd"/>
</dbReference>
<dbReference type="PANTHER" id="PTHR43675:SF8">
    <property type="entry name" value="ARSENITE METHYLTRANSFERASE"/>
    <property type="match status" value="1"/>
</dbReference>
<dbReference type="KEGG" id="mfi:DSM1535_0222"/>
<evidence type="ECO:0000256" key="6">
    <source>
        <dbReference type="ARBA" id="ARBA00047941"/>
    </source>
</evidence>
<dbReference type="PROSITE" id="PS00198">
    <property type="entry name" value="4FE4S_FER_1"/>
    <property type="match status" value="1"/>
</dbReference>
<reference evidence="10" key="1">
    <citation type="submission" date="2014-08" db="EMBL/GenBank/DDBJ databases">
        <authorList>
            <person name="Wibberg D."/>
        </authorList>
    </citation>
    <scope>NUCLEOTIDE SEQUENCE</scope>
</reference>
<name>A0A090JT63_METFO</name>
<dbReference type="PROSITE" id="PS51379">
    <property type="entry name" value="4FE4S_FER_2"/>
    <property type="match status" value="2"/>
</dbReference>
<dbReference type="InterPro" id="IPR025714">
    <property type="entry name" value="Methyltranfer_dom"/>
</dbReference>
<evidence type="ECO:0000256" key="5">
    <source>
        <dbReference type="ARBA" id="ARBA00034545"/>
    </source>
</evidence>
<dbReference type="InterPro" id="IPR026669">
    <property type="entry name" value="Arsenite_MeTrfase-like"/>
</dbReference>
<dbReference type="InterPro" id="IPR029063">
    <property type="entry name" value="SAM-dependent_MTases_sf"/>
</dbReference>
<dbReference type="InterPro" id="IPR017900">
    <property type="entry name" value="4Fe4S_Fe_S_CS"/>
</dbReference>
<protein>
    <recommendedName>
        <fullName evidence="5">Arsenite methyltransferase</fullName>
        <ecNumber evidence="4">2.1.1.137</ecNumber>
    </recommendedName>
</protein>
<dbReference type="EC" id="2.1.1.137" evidence="4"/>
<dbReference type="AlphaFoldDB" id="A0A090JT63"/>
<gene>
    <name evidence="10" type="ORF">DSM1535_0222</name>
</gene>
<evidence type="ECO:0000256" key="3">
    <source>
        <dbReference type="ARBA" id="ARBA00034487"/>
    </source>
</evidence>
<proteinExistence type="inferred from homology"/>
<comment type="catalytic activity">
    <reaction evidence="8">
        <text>arsenic triglutathione + 3 [thioredoxin]-dithiol + 3 S-adenosyl-L-methionine = trimethylarsine + 3 [thioredoxin]-disulfide + 3 glutathione + 3 S-adenosyl-L-homocysteine + 3 H(+)</text>
        <dbReference type="Rhea" id="RHEA:69432"/>
        <dbReference type="Rhea" id="RHEA-COMP:10698"/>
        <dbReference type="Rhea" id="RHEA-COMP:10700"/>
        <dbReference type="ChEBI" id="CHEBI:15378"/>
        <dbReference type="ChEBI" id="CHEBI:27130"/>
        <dbReference type="ChEBI" id="CHEBI:29950"/>
        <dbReference type="ChEBI" id="CHEBI:50058"/>
        <dbReference type="ChEBI" id="CHEBI:57856"/>
        <dbReference type="ChEBI" id="CHEBI:57925"/>
        <dbReference type="ChEBI" id="CHEBI:59789"/>
        <dbReference type="ChEBI" id="CHEBI:183640"/>
        <dbReference type="EC" id="2.1.1.137"/>
    </reaction>
</comment>
<dbReference type="PATRIC" id="fig|2162.9.peg.231"/>